<protein>
    <submittedName>
        <fullName evidence="1">Uncharacterized protein</fullName>
    </submittedName>
</protein>
<dbReference type="KEGG" id="schi:SCHIN_v1c10970"/>
<evidence type="ECO:0000313" key="1">
    <source>
        <dbReference type="EMBL" id="QEH62290.1"/>
    </source>
</evidence>
<dbReference type="AlphaFoldDB" id="A0A5B9Y5Q7"/>
<name>A0A5B9Y5Q7_9MOLU</name>
<evidence type="ECO:0000313" key="2">
    <source>
        <dbReference type="Proteomes" id="UP000323144"/>
    </source>
</evidence>
<sequence length="93" mass="10657">MHSFFMLLKNDSQDQLSGEFPLLDIDILIPFEPQISFHVSLVYGPPWSECINFGTPLFLIADNKLPWDNSLFGFLESFQSTISELVRSFIADK</sequence>
<keyword evidence="2" id="KW-1185">Reference proteome</keyword>
<dbReference type="Proteomes" id="UP000323144">
    <property type="component" value="Chromosome"/>
</dbReference>
<gene>
    <name evidence="1" type="ORF">SCHIN_v1c10970</name>
</gene>
<proteinExistence type="predicted"/>
<dbReference type="EMBL" id="CP043026">
    <property type="protein sequence ID" value="QEH62290.1"/>
    <property type="molecule type" value="Genomic_DNA"/>
</dbReference>
<accession>A0A5B9Y5Q7</accession>
<reference evidence="1 2" key="1">
    <citation type="submission" date="2019-08" db="EMBL/GenBank/DDBJ databases">
        <title>Complete genome sequence of Spiroplasma chinense CCH (DSM 19755).</title>
        <authorList>
            <person name="Shen H.-Y."/>
            <person name="Lin Y.-C."/>
            <person name="Chou L."/>
            <person name="Kuo C.-H."/>
        </authorList>
    </citation>
    <scope>NUCLEOTIDE SEQUENCE [LARGE SCALE GENOMIC DNA]</scope>
    <source>
        <strain evidence="1 2">CCH</strain>
    </source>
</reference>
<organism evidence="1 2">
    <name type="scientific">Spiroplasma chinense</name>
    <dbReference type="NCBI Taxonomy" id="216932"/>
    <lineage>
        <taxon>Bacteria</taxon>
        <taxon>Bacillati</taxon>
        <taxon>Mycoplasmatota</taxon>
        <taxon>Mollicutes</taxon>
        <taxon>Entomoplasmatales</taxon>
        <taxon>Spiroplasmataceae</taxon>
        <taxon>Spiroplasma</taxon>
    </lineage>
</organism>